<feature type="compositionally biased region" description="Acidic residues" evidence="1">
    <location>
        <begin position="1"/>
        <end position="11"/>
    </location>
</feature>
<feature type="compositionally biased region" description="Acidic residues" evidence="1">
    <location>
        <begin position="65"/>
        <end position="77"/>
    </location>
</feature>
<dbReference type="Proteomes" id="UP001174936">
    <property type="component" value="Unassembled WGS sequence"/>
</dbReference>
<organism evidence="3 4">
    <name type="scientific">Cercophora newfieldiana</name>
    <dbReference type="NCBI Taxonomy" id="92897"/>
    <lineage>
        <taxon>Eukaryota</taxon>
        <taxon>Fungi</taxon>
        <taxon>Dikarya</taxon>
        <taxon>Ascomycota</taxon>
        <taxon>Pezizomycotina</taxon>
        <taxon>Sordariomycetes</taxon>
        <taxon>Sordariomycetidae</taxon>
        <taxon>Sordariales</taxon>
        <taxon>Lasiosphaeriaceae</taxon>
        <taxon>Cercophora</taxon>
    </lineage>
</organism>
<feature type="compositionally biased region" description="Basic and acidic residues" evidence="1">
    <location>
        <begin position="54"/>
        <end position="64"/>
    </location>
</feature>
<keyword evidence="4" id="KW-1185">Reference proteome</keyword>
<proteinExistence type="predicted"/>
<feature type="compositionally biased region" description="Basic and acidic residues" evidence="1">
    <location>
        <begin position="22"/>
        <end position="31"/>
    </location>
</feature>
<dbReference type="AlphaFoldDB" id="A0AA39YHR6"/>
<feature type="domain" description="C2H2-type" evidence="2">
    <location>
        <begin position="260"/>
        <end position="283"/>
    </location>
</feature>
<gene>
    <name evidence="3" type="ORF">B0T16DRAFT_403418</name>
</gene>
<evidence type="ECO:0000313" key="4">
    <source>
        <dbReference type="Proteomes" id="UP001174936"/>
    </source>
</evidence>
<accession>A0AA39YHR6</accession>
<dbReference type="InterPro" id="IPR013087">
    <property type="entry name" value="Znf_C2H2_type"/>
</dbReference>
<feature type="compositionally biased region" description="Polar residues" evidence="1">
    <location>
        <begin position="183"/>
        <end position="192"/>
    </location>
</feature>
<feature type="compositionally biased region" description="Low complexity" evidence="1">
    <location>
        <begin position="157"/>
        <end position="169"/>
    </location>
</feature>
<feature type="compositionally biased region" description="Pro residues" evidence="1">
    <location>
        <begin position="217"/>
        <end position="226"/>
    </location>
</feature>
<feature type="region of interest" description="Disordered" evidence="1">
    <location>
        <begin position="1"/>
        <end position="108"/>
    </location>
</feature>
<dbReference type="PROSITE" id="PS00028">
    <property type="entry name" value="ZINC_FINGER_C2H2_1"/>
    <property type="match status" value="1"/>
</dbReference>
<evidence type="ECO:0000313" key="3">
    <source>
        <dbReference type="EMBL" id="KAK0651240.1"/>
    </source>
</evidence>
<evidence type="ECO:0000259" key="2">
    <source>
        <dbReference type="PROSITE" id="PS00028"/>
    </source>
</evidence>
<reference evidence="3" key="1">
    <citation type="submission" date="2023-06" db="EMBL/GenBank/DDBJ databases">
        <title>Genome-scale phylogeny and comparative genomics of the fungal order Sordariales.</title>
        <authorList>
            <consortium name="Lawrence Berkeley National Laboratory"/>
            <person name="Hensen N."/>
            <person name="Bonometti L."/>
            <person name="Westerberg I."/>
            <person name="Brannstrom I.O."/>
            <person name="Guillou S."/>
            <person name="Cros-Aarteil S."/>
            <person name="Calhoun S."/>
            <person name="Haridas S."/>
            <person name="Kuo A."/>
            <person name="Mondo S."/>
            <person name="Pangilinan J."/>
            <person name="Riley R."/>
            <person name="Labutti K."/>
            <person name="Andreopoulos B."/>
            <person name="Lipzen A."/>
            <person name="Chen C."/>
            <person name="Yanf M."/>
            <person name="Daum C."/>
            <person name="Ng V."/>
            <person name="Clum A."/>
            <person name="Steindorff A."/>
            <person name="Ohm R."/>
            <person name="Martin F."/>
            <person name="Silar P."/>
            <person name="Natvig D."/>
            <person name="Lalanne C."/>
            <person name="Gautier V."/>
            <person name="Ament-Velasquez S.L."/>
            <person name="Kruys A."/>
            <person name="Hutchinson M.I."/>
            <person name="Powell A.J."/>
            <person name="Barry K."/>
            <person name="Miller A.N."/>
            <person name="Grigoriev I.V."/>
            <person name="Debuchy R."/>
            <person name="Gladieux P."/>
            <person name="Thoren M.H."/>
            <person name="Johannesson H."/>
        </authorList>
    </citation>
    <scope>NUCLEOTIDE SEQUENCE</scope>
    <source>
        <strain evidence="3">SMH2532-1</strain>
    </source>
</reference>
<feature type="region of interest" description="Disordered" evidence="1">
    <location>
        <begin position="140"/>
        <end position="241"/>
    </location>
</feature>
<evidence type="ECO:0000256" key="1">
    <source>
        <dbReference type="SAM" id="MobiDB-lite"/>
    </source>
</evidence>
<feature type="compositionally biased region" description="Low complexity" evidence="1">
    <location>
        <begin position="93"/>
        <end position="106"/>
    </location>
</feature>
<comment type="caution">
    <text evidence="3">The sequence shown here is derived from an EMBL/GenBank/DDBJ whole genome shotgun (WGS) entry which is preliminary data.</text>
</comment>
<dbReference type="EMBL" id="JAULSV010000002">
    <property type="protein sequence ID" value="KAK0651240.1"/>
    <property type="molecule type" value="Genomic_DNA"/>
</dbReference>
<feature type="compositionally biased region" description="Polar residues" evidence="1">
    <location>
        <begin position="82"/>
        <end position="92"/>
    </location>
</feature>
<sequence length="456" mass="51010">MPYDPGYEDEYPSANSHPSDSVGRHTEHPSDNDPEQATLLHEVPGSDEWGDELGDQHQHLHSDEDMPIQDGEDELEPDQPPNGLSQRSRQGFISQSIQHSQHSMSQAPALATAKRVAVVLHSSPAKGEYIPVAEDEEEDFLITSDITPRGTKRSMDDAPSQSPAAAFPFQPTPVPFPLPDVTNTNPQETITPQPKKRGRPFGWRPGMSYSALNGGAPRPPKQPKPKVPGEAKRRGRPPKPSLTAREIYLTSNPKFPVFPCEWEGCPAQLQNYETLRAHLLIIHGKSGTCRWADCPSKHPSPLQLPDEETFAAHAEKKHLKHTLWLRGEGPKNTSIPTPWATAPPARPPNAIPPWLCNAKGEQVTPPVGLEVESDEDRKRRGKELDRLIMQRDKNAPPEPIVTPEEWEEIQEKLKAKRKRQQMYRDYHAQVTGINGQPPRYGPEWRGLLVRDSVPQD</sequence>
<protein>
    <recommendedName>
        <fullName evidence="2">C2H2-type domain-containing protein</fullName>
    </recommendedName>
</protein>
<name>A0AA39YHR6_9PEZI</name>